<dbReference type="STRING" id="1257025.LEP1GSC203_1139"/>
<feature type="transmembrane region" description="Helical" evidence="6">
    <location>
        <begin position="153"/>
        <end position="175"/>
    </location>
</feature>
<evidence type="ECO:0000313" key="9">
    <source>
        <dbReference type="Proteomes" id="UP000012371"/>
    </source>
</evidence>
<keyword evidence="5 6" id="KW-0472">Membrane</keyword>
<dbReference type="PANTHER" id="PTHR42709">
    <property type="entry name" value="ALKALINE PHOSPHATASE LIKE PROTEIN"/>
    <property type="match status" value="1"/>
</dbReference>
<dbReference type="SUPFAM" id="SSF56059">
    <property type="entry name" value="Glutathione synthetase ATP-binding domain-like"/>
    <property type="match status" value="1"/>
</dbReference>
<evidence type="ECO:0000256" key="1">
    <source>
        <dbReference type="ARBA" id="ARBA00004651"/>
    </source>
</evidence>
<evidence type="ECO:0000313" key="8">
    <source>
        <dbReference type="EMBL" id="EMY61254.1"/>
    </source>
</evidence>
<evidence type="ECO:0000259" key="7">
    <source>
        <dbReference type="Pfam" id="PF09335"/>
    </source>
</evidence>
<name>N1VNJ5_9LEPT</name>
<keyword evidence="3 6" id="KW-0812">Transmembrane</keyword>
<dbReference type="InterPro" id="IPR032816">
    <property type="entry name" value="VTT_dom"/>
</dbReference>
<evidence type="ECO:0000256" key="2">
    <source>
        <dbReference type="ARBA" id="ARBA00022475"/>
    </source>
</evidence>
<evidence type="ECO:0000256" key="3">
    <source>
        <dbReference type="ARBA" id="ARBA00022692"/>
    </source>
</evidence>
<sequence length="529" mass="61433">MTILSIFFSTFVSEDLTCITAGILAKEGKLSLHLAILITGLGIFVGDCLLYLAGLLVRRGLVKWNFLLQLQKKWESSEALTRWKFHYRKSIFLSRFLPGTRLPLYFCSGFFKFPFLPFLYTSFFAVTLWTTGFVFLVYLYGNLLSLYTNIEHSLFFSFSVGLSFYLVYRLLRIAIDSKERENFVLFIKKLTKLEFWPATVFYLPLLPYLLYLVIRYRGLRYITTVNPGILASGIAGESKSEILNLIPNEFVASFLLLSKEEKDPINKIENWMNENHLEFPIVAKPDKGERGFLIKKLQTKEECSSLIQFYPIDWLFQENIAGPYEVGVFYYRDPKEVQGKIFSITDKVFPTIIGDGATVLKTLISNHPRFQFQKETHTNHNKHQLDRILSAGETITIGAIGNHIQGCMFQDGNHWKSKEMESKLISIGDSIPGFYFGRFDIRFSNPDEFKLGLGFKILELNGATSESTNLYDPKFTILESYSLLFRQWKILFQIGFENYKRGVPLYPYKDLYHLVQNHRKYRENFSNLE</sequence>
<comment type="caution">
    <text evidence="8">The sequence shown here is derived from an EMBL/GenBank/DDBJ whole genome shotgun (WGS) entry which is preliminary data.</text>
</comment>
<keyword evidence="9" id="KW-1185">Reference proteome</keyword>
<dbReference type="Pfam" id="PF09335">
    <property type="entry name" value="VTT_dom"/>
    <property type="match status" value="1"/>
</dbReference>
<comment type="subcellular location">
    <subcellularLocation>
        <location evidence="1">Cell membrane</location>
        <topology evidence="1">Multi-pass membrane protein</topology>
    </subcellularLocation>
</comment>
<feature type="transmembrane region" description="Helical" evidence="6">
    <location>
        <begin position="35"/>
        <end position="57"/>
    </location>
</feature>
<accession>N1VNJ5</accession>
<evidence type="ECO:0000256" key="5">
    <source>
        <dbReference type="ARBA" id="ARBA00023136"/>
    </source>
</evidence>
<keyword evidence="4 6" id="KW-1133">Transmembrane helix</keyword>
<keyword evidence="2" id="KW-1003">Cell membrane</keyword>
<protein>
    <submittedName>
        <fullName evidence="8">SNARE-like domain protein</fullName>
    </submittedName>
</protein>
<dbReference type="OrthoDB" id="9775266at2"/>
<dbReference type="GO" id="GO:0005886">
    <property type="term" value="C:plasma membrane"/>
    <property type="evidence" value="ECO:0007669"/>
    <property type="project" value="UniProtKB-SubCell"/>
</dbReference>
<dbReference type="PANTHER" id="PTHR42709:SF6">
    <property type="entry name" value="UNDECAPRENYL PHOSPHATE TRANSPORTER A"/>
    <property type="match status" value="1"/>
</dbReference>
<feature type="domain" description="VTT" evidence="7">
    <location>
        <begin position="16"/>
        <end position="138"/>
    </location>
</feature>
<evidence type="ECO:0000256" key="4">
    <source>
        <dbReference type="ARBA" id="ARBA00022989"/>
    </source>
</evidence>
<feature type="transmembrane region" description="Helical" evidence="6">
    <location>
        <begin position="117"/>
        <end position="141"/>
    </location>
</feature>
<dbReference type="AlphaFoldDB" id="N1VNJ5"/>
<organism evidence="8 9">
    <name type="scientific">Leptospira terpstrae serovar Hualin str. LT 11-33 = ATCC 700639</name>
    <dbReference type="NCBI Taxonomy" id="1257025"/>
    <lineage>
        <taxon>Bacteria</taxon>
        <taxon>Pseudomonadati</taxon>
        <taxon>Spirochaetota</taxon>
        <taxon>Spirochaetia</taxon>
        <taxon>Leptospirales</taxon>
        <taxon>Leptospiraceae</taxon>
        <taxon>Leptospira</taxon>
    </lineage>
</organism>
<dbReference type="RefSeq" id="WP_002973920.1">
    <property type="nucleotide sequence ID" value="NZ_AOGW02000010.1"/>
</dbReference>
<evidence type="ECO:0000256" key="6">
    <source>
        <dbReference type="SAM" id="Phobius"/>
    </source>
</evidence>
<dbReference type="EMBL" id="AOGW02000010">
    <property type="protein sequence ID" value="EMY61254.1"/>
    <property type="molecule type" value="Genomic_DNA"/>
</dbReference>
<feature type="transmembrane region" description="Helical" evidence="6">
    <location>
        <begin position="92"/>
        <end position="111"/>
    </location>
</feature>
<dbReference type="InterPro" id="IPR051311">
    <property type="entry name" value="DedA_domain"/>
</dbReference>
<proteinExistence type="predicted"/>
<feature type="transmembrane region" description="Helical" evidence="6">
    <location>
        <begin position="195"/>
        <end position="214"/>
    </location>
</feature>
<reference evidence="8" key="1">
    <citation type="submission" date="2013-03" db="EMBL/GenBank/DDBJ databases">
        <authorList>
            <person name="Harkins D.M."/>
            <person name="Durkin A.S."/>
            <person name="Brinkac L.M."/>
            <person name="Haft D.H."/>
            <person name="Selengut J.D."/>
            <person name="Sanka R."/>
            <person name="DePew J."/>
            <person name="Purushe J."/>
            <person name="Hartskeerl R.A."/>
            <person name="Ahmed A."/>
            <person name="van der Linden H."/>
            <person name="Goris M.G.A."/>
            <person name="Vinetz J.M."/>
            <person name="Sutton G.G."/>
            <person name="Nierman W.C."/>
            <person name="Fouts D.E."/>
        </authorList>
    </citation>
    <scope>NUCLEOTIDE SEQUENCE [LARGE SCALE GENOMIC DNA]</scope>
    <source>
        <strain evidence="8">LT 11-33</strain>
    </source>
</reference>
<gene>
    <name evidence="8" type="ORF">LEP1GSC203_1139</name>
</gene>
<dbReference type="Proteomes" id="UP000012371">
    <property type="component" value="Unassembled WGS sequence"/>
</dbReference>